<reference evidence="1 2" key="1">
    <citation type="submission" date="2017-08" db="EMBL/GenBank/DDBJ databases">
        <title>Harnessing the power of phylogenomics to disentangle the directionality and signatures of interkingdom host jumping in the parasitic fungal genus Tolypocladium.</title>
        <authorList>
            <person name="Quandt C.A."/>
            <person name="Patterson W."/>
            <person name="Spatafora J.W."/>
        </authorList>
    </citation>
    <scope>NUCLEOTIDE SEQUENCE [LARGE SCALE GENOMIC DNA]</scope>
    <source>
        <strain evidence="1 2">CBS 113982</strain>
    </source>
</reference>
<dbReference type="EMBL" id="NRSZ01001044">
    <property type="protein sequence ID" value="PNY23788.1"/>
    <property type="molecule type" value="Genomic_DNA"/>
</dbReference>
<evidence type="ECO:0000313" key="1">
    <source>
        <dbReference type="EMBL" id="PNY23788.1"/>
    </source>
</evidence>
<keyword evidence="2" id="KW-1185">Reference proteome</keyword>
<dbReference type="OrthoDB" id="3700556at2759"/>
<feature type="non-terminal residue" evidence="1">
    <location>
        <position position="211"/>
    </location>
</feature>
<protein>
    <submittedName>
        <fullName evidence="1">Uncharacterized protein</fullName>
    </submittedName>
</protein>
<dbReference type="AlphaFoldDB" id="A0A2K3Q8D2"/>
<accession>A0A2K3Q8D2</accession>
<sequence>MTLLLALGNGVPNSSFACLSMEFIASALGSIPALFWGERAIAALGVRLVCDDYMLVIDDADFDDAGRQLRLEGFQDWAWSYGSVDPSFYTGRLKGSIYRRIVHDFSNLDGNSTRFVFPLEQQQPQHSTAKVALLRSSYAHVCVRSALNDALTRHCHILYPDGALLLQSFVQTLLRDPMAGIWTWMLEMWAISYVYGELMLSDDTWTHVMMR</sequence>
<comment type="caution">
    <text evidence="1">The sequence shown here is derived from an EMBL/GenBank/DDBJ whole genome shotgun (WGS) entry which is preliminary data.</text>
</comment>
<name>A0A2K3Q8D2_9HYPO</name>
<gene>
    <name evidence="1" type="ORF">TCAP_06259</name>
</gene>
<dbReference type="Proteomes" id="UP000236621">
    <property type="component" value="Unassembled WGS sequence"/>
</dbReference>
<evidence type="ECO:0000313" key="2">
    <source>
        <dbReference type="Proteomes" id="UP000236621"/>
    </source>
</evidence>
<organism evidence="1 2">
    <name type="scientific">Tolypocladium capitatum</name>
    <dbReference type="NCBI Taxonomy" id="45235"/>
    <lineage>
        <taxon>Eukaryota</taxon>
        <taxon>Fungi</taxon>
        <taxon>Dikarya</taxon>
        <taxon>Ascomycota</taxon>
        <taxon>Pezizomycotina</taxon>
        <taxon>Sordariomycetes</taxon>
        <taxon>Hypocreomycetidae</taxon>
        <taxon>Hypocreales</taxon>
        <taxon>Ophiocordycipitaceae</taxon>
        <taxon>Tolypocladium</taxon>
    </lineage>
</organism>
<proteinExistence type="predicted"/>